<organism evidence="2 3">
    <name type="scientific">Meloidogyne enterolobii</name>
    <name type="common">Root-knot nematode worm</name>
    <name type="synonym">Meloidogyne mayaguensis</name>
    <dbReference type="NCBI Taxonomy" id="390850"/>
    <lineage>
        <taxon>Eukaryota</taxon>
        <taxon>Metazoa</taxon>
        <taxon>Ecdysozoa</taxon>
        <taxon>Nematoda</taxon>
        <taxon>Chromadorea</taxon>
        <taxon>Rhabditida</taxon>
        <taxon>Tylenchina</taxon>
        <taxon>Tylenchomorpha</taxon>
        <taxon>Tylenchoidea</taxon>
        <taxon>Meloidogynidae</taxon>
        <taxon>Meloidogyninae</taxon>
        <taxon>Meloidogyne</taxon>
    </lineage>
</organism>
<dbReference type="Proteomes" id="UP000580250">
    <property type="component" value="Unassembled WGS sequence"/>
</dbReference>
<gene>
    <name evidence="2" type="ORF">MENT_LOCUS27743</name>
</gene>
<feature type="transmembrane region" description="Helical" evidence="1">
    <location>
        <begin position="33"/>
        <end position="61"/>
    </location>
</feature>
<dbReference type="AlphaFoldDB" id="A0A6V7VLY7"/>
<comment type="caution">
    <text evidence="2">The sequence shown here is derived from an EMBL/GenBank/DDBJ whole genome shotgun (WGS) entry which is preliminary data.</text>
</comment>
<evidence type="ECO:0000313" key="3">
    <source>
        <dbReference type="Proteomes" id="UP000580250"/>
    </source>
</evidence>
<name>A0A6V7VLY7_MELEN</name>
<dbReference type="EMBL" id="CAJEWN010000266">
    <property type="protein sequence ID" value="CAD2175975.1"/>
    <property type="molecule type" value="Genomic_DNA"/>
</dbReference>
<evidence type="ECO:0000313" key="2">
    <source>
        <dbReference type="EMBL" id="CAD2175975.1"/>
    </source>
</evidence>
<evidence type="ECO:0000256" key="1">
    <source>
        <dbReference type="SAM" id="Phobius"/>
    </source>
</evidence>
<proteinExistence type="predicted"/>
<reference evidence="2 3" key="1">
    <citation type="submission" date="2020-08" db="EMBL/GenBank/DDBJ databases">
        <authorList>
            <person name="Koutsovoulos G."/>
            <person name="Danchin GJ E."/>
        </authorList>
    </citation>
    <scope>NUCLEOTIDE SEQUENCE [LARGE SCALE GENOMIC DNA]</scope>
</reference>
<protein>
    <submittedName>
        <fullName evidence="2">Uncharacterized protein</fullName>
    </submittedName>
</protein>
<accession>A0A6V7VLY7</accession>
<keyword evidence="1" id="KW-0472">Membrane</keyword>
<sequence>MENSGSDQPAVKSAPLPFSFIFPLKLYSEMTKYIQLGFSFSIASFHHYLPFFFFVFIVYLLY</sequence>
<keyword evidence="1" id="KW-1133">Transmembrane helix</keyword>
<keyword evidence="1" id="KW-0812">Transmembrane</keyword>